<evidence type="ECO:0000313" key="2">
    <source>
        <dbReference type="Proteomes" id="UP000294914"/>
    </source>
</evidence>
<dbReference type="InterPro" id="IPR021848">
    <property type="entry name" value="HODM_asu-like"/>
</dbReference>
<dbReference type="OrthoDB" id="5242510at2"/>
<dbReference type="EMBL" id="SOQX01000005">
    <property type="protein sequence ID" value="TDY00445.1"/>
    <property type="molecule type" value="Genomic_DNA"/>
</dbReference>
<name>A0A4V3H3S7_9GAMM</name>
<reference evidence="1 2" key="1">
    <citation type="submission" date="2019-03" db="EMBL/GenBank/DDBJ databases">
        <title>Genomic Encyclopedia of Type Strains, Phase IV (KMG-IV): sequencing the most valuable type-strain genomes for metagenomic binning, comparative biology and taxonomic classification.</title>
        <authorList>
            <person name="Goeker M."/>
        </authorList>
    </citation>
    <scope>NUCLEOTIDE SEQUENCE [LARGE SCALE GENOMIC DNA]</scope>
    <source>
        <strain evidence="1 2">DSM 16326</strain>
    </source>
</reference>
<dbReference type="Proteomes" id="UP000294914">
    <property type="component" value="Unassembled WGS sequence"/>
</dbReference>
<evidence type="ECO:0000313" key="1">
    <source>
        <dbReference type="EMBL" id="TDY00445.1"/>
    </source>
</evidence>
<keyword evidence="2" id="KW-1185">Reference proteome</keyword>
<dbReference type="RefSeq" id="WP_134083955.1">
    <property type="nucleotide sequence ID" value="NZ_SOQX01000005.1"/>
</dbReference>
<sequence>MSIVSEPVARYFPPSSGHYAIKPGFYRLGHDFGNGEADRRLFQLDRQFSHYRRAKQSARREDLDKYLCVTDAGRTLEPALNRFISARLCAEYPEHFRLQQTGERQRLECHLTGDALVFTADGRYLDCRPGERGTAPPYHSGLDALAMQVQEDLTLVCLNGTENRLCAIHLCQPNHWAPRDKIGRDFVGVHQPVPGMERINPKAAQLLQASLRQGPFVRFAWGITTDDRLNHHPEAPARWDREAWSGRAFDPASPAAWLRVERQTLYGLPQINAVLFGIRTYHYALTDLSPTQQRLLSQALASMSATSLRYKGLAGQYQDLQAWLRGLYDAS</sequence>
<proteinExistence type="predicted"/>
<gene>
    <name evidence="1" type="ORF">EDC23_1941</name>
</gene>
<accession>A0A4V3H3S7</accession>
<dbReference type="Pfam" id="PF11927">
    <property type="entry name" value="HODM_asu-like"/>
    <property type="match status" value="1"/>
</dbReference>
<organism evidence="1 2">
    <name type="scientific">Thiohalophilus thiocyanatoxydans</name>
    <dbReference type="NCBI Taxonomy" id="381308"/>
    <lineage>
        <taxon>Bacteria</taxon>
        <taxon>Pseudomonadati</taxon>
        <taxon>Pseudomonadota</taxon>
        <taxon>Gammaproteobacteria</taxon>
        <taxon>Thiohalomonadales</taxon>
        <taxon>Thiohalophilaceae</taxon>
        <taxon>Thiohalophilus</taxon>
    </lineage>
</organism>
<dbReference type="AlphaFoldDB" id="A0A4V3H3S7"/>
<protein>
    <submittedName>
        <fullName evidence="1">Uncharacterized protein DUF3445</fullName>
    </submittedName>
</protein>
<comment type="caution">
    <text evidence="1">The sequence shown here is derived from an EMBL/GenBank/DDBJ whole genome shotgun (WGS) entry which is preliminary data.</text>
</comment>